<evidence type="ECO:0000313" key="6">
    <source>
        <dbReference type="EMBL" id="KAI3404635.2"/>
    </source>
</evidence>
<dbReference type="Proteomes" id="UP001202479">
    <property type="component" value="Unassembled WGS sequence"/>
</dbReference>
<organism evidence="6 7">
    <name type="scientific">Candida oxycetoniae</name>
    <dbReference type="NCBI Taxonomy" id="497107"/>
    <lineage>
        <taxon>Eukaryota</taxon>
        <taxon>Fungi</taxon>
        <taxon>Dikarya</taxon>
        <taxon>Ascomycota</taxon>
        <taxon>Saccharomycotina</taxon>
        <taxon>Pichiomycetes</taxon>
        <taxon>Debaryomycetaceae</taxon>
        <taxon>Candida/Lodderomyces clade</taxon>
        <taxon>Candida</taxon>
    </lineage>
</organism>
<feature type="domain" description="Major facilitator superfamily (MFS) profile" evidence="5">
    <location>
        <begin position="82"/>
        <end position="478"/>
    </location>
</feature>
<dbReference type="GeneID" id="73380197"/>
<proteinExistence type="inferred from homology"/>
<dbReference type="InterPro" id="IPR020846">
    <property type="entry name" value="MFS_dom"/>
</dbReference>
<feature type="transmembrane region" description="Helical" evidence="4">
    <location>
        <begin position="179"/>
        <end position="201"/>
    </location>
</feature>
<gene>
    <name evidence="6" type="ORF">KGF56_002580</name>
</gene>
<protein>
    <recommendedName>
        <fullName evidence="5">Major facilitator superfamily (MFS) profile domain-containing protein</fullName>
    </recommendedName>
</protein>
<feature type="transmembrane region" description="Helical" evidence="4">
    <location>
        <begin position="360"/>
        <end position="381"/>
    </location>
</feature>
<feature type="transmembrane region" description="Helical" evidence="4">
    <location>
        <begin position="84"/>
        <end position="111"/>
    </location>
</feature>
<comment type="caution">
    <text evidence="6">The sequence shown here is derived from an EMBL/GenBank/DDBJ whole genome shotgun (WGS) entry which is preliminary data.</text>
</comment>
<dbReference type="PANTHER" id="PTHR11360">
    <property type="entry name" value="MONOCARBOXYLATE TRANSPORTER"/>
    <property type="match status" value="1"/>
</dbReference>
<name>A0AAI9WY40_9ASCO</name>
<sequence>MLKNQLQEEVHVATSTRDGEDDDEDDEDSVTPDTSTYTSDFEFEQIDTTKEEQQSQQQSQSQLQRLHTLDDPAKFPNAWNLKAMLTLLGSFIGLIGSLGFVNTAGVISTYLSENTLKGESQTTISWIFSLYNFFAFGGCLISGVVFDRFGCRIPVFCGGIAMFLGLLCTSFCYKVWQFILAYGVLAGFGAAFTFGPFIAVLSHWFLSKRALAVGAAYTGGGVGGVIFPLIFRALFPKVGFGWTIRVGAFISLFFLLLGWALVSDRNKEFAEYTEDNIFKQIYDSIDFRIMIKNPLFTVIVTGLLFNGIAFLITLVELPTYSTMRGFSESESYLLIVVFNSFSIPGRIIPSFAADHGFGRFNTFCVINVLSLISFCVIWVPFGHWLKALFVFAGCFGFTSGSVLSLSASLVSSIVKTADVGKGLGTAFFILSLGDLFGLPIASAFINENPESYDHLVYFLTSCAFVGACVSFVSRYMYGGFNLKPV</sequence>
<dbReference type="PANTHER" id="PTHR11360:SF177">
    <property type="entry name" value="RIBOFLAVIN TRANSPORTER MCH5"/>
    <property type="match status" value="1"/>
</dbReference>
<feature type="transmembrane region" description="Helical" evidence="4">
    <location>
        <begin position="210"/>
        <end position="230"/>
    </location>
</feature>
<dbReference type="Gene3D" id="1.20.1250.20">
    <property type="entry name" value="MFS general substrate transporter like domains"/>
    <property type="match status" value="1"/>
</dbReference>
<dbReference type="PROSITE" id="PS50850">
    <property type="entry name" value="MFS"/>
    <property type="match status" value="1"/>
</dbReference>
<dbReference type="InterPro" id="IPR050327">
    <property type="entry name" value="Proton-linked_MCT"/>
</dbReference>
<dbReference type="GO" id="GO:0016020">
    <property type="term" value="C:membrane"/>
    <property type="evidence" value="ECO:0007669"/>
    <property type="project" value="UniProtKB-SubCell"/>
</dbReference>
<dbReference type="GO" id="GO:0032218">
    <property type="term" value="P:riboflavin transport"/>
    <property type="evidence" value="ECO:0007669"/>
    <property type="project" value="TreeGrafter"/>
</dbReference>
<feature type="transmembrane region" description="Helical" evidence="4">
    <location>
        <begin position="242"/>
        <end position="262"/>
    </location>
</feature>
<dbReference type="GO" id="GO:0022857">
    <property type="term" value="F:transmembrane transporter activity"/>
    <property type="evidence" value="ECO:0007669"/>
    <property type="project" value="InterPro"/>
</dbReference>
<keyword evidence="4" id="KW-1133">Transmembrane helix</keyword>
<reference evidence="6" key="1">
    <citation type="journal article" date="2022" name="DNA Res.">
        <title>Genome analysis of five recently described species of the CUG-Ser clade uncovers Candida theae as a new hybrid lineage with pathogenic potential in the Candida parapsilosis species complex.</title>
        <authorList>
            <person name="Mixao V."/>
            <person name="Del Olmo V."/>
            <person name="Hegedusova E."/>
            <person name="Saus E."/>
            <person name="Pryszcz L."/>
            <person name="Cillingova A."/>
            <person name="Nosek J."/>
            <person name="Gabaldon T."/>
        </authorList>
    </citation>
    <scope>NUCLEOTIDE SEQUENCE</scope>
    <source>
        <strain evidence="6">CBS 10844</strain>
    </source>
</reference>
<dbReference type="SUPFAM" id="SSF103473">
    <property type="entry name" value="MFS general substrate transporter"/>
    <property type="match status" value="1"/>
</dbReference>
<evidence type="ECO:0000256" key="2">
    <source>
        <dbReference type="ARBA" id="ARBA00006727"/>
    </source>
</evidence>
<keyword evidence="4" id="KW-0472">Membrane</keyword>
<feature type="transmembrane region" description="Helical" evidence="4">
    <location>
        <begin position="422"/>
        <end position="445"/>
    </location>
</feature>
<comment type="subcellular location">
    <subcellularLocation>
        <location evidence="1">Membrane</location>
        <topology evidence="1">Multi-pass membrane protein</topology>
    </subcellularLocation>
</comment>
<comment type="similarity">
    <text evidence="2">Belongs to the major facilitator superfamily. Monocarboxylate porter (TC 2.A.1.13) family.</text>
</comment>
<dbReference type="RefSeq" id="XP_049180380.1">
    <property type="nucleotide sequence ID" value="XM_049323824.1"/>
</dbReference>
<feature type="region of interest" description="Disordered" evidence="3">
    <location>
        <begin position="1"/>
        <end position="38"/>
    </location>
</feature>
<feature type="compositionally biased region" description="Acidic residues" evidence="3">
    <location>
        <begin position="19"/>
        <end position="30"/>
    </location>
</feature>
<evidence type="ECO:0000313" key="7">
    <source>
        <dbReference type="Proteomes" id="UP001202479"/>
    </source>
</evidence>
<dbReference type="Pfam" id="PF07690">
    <property type="entry name" value="MFS_1"/>
    <property type="match status" value="1"/>
</dbReference>
<feature type="transmembrane region" description="Helical" evidence="4">
    <location>
        <begin position="331"/>
        <end position="348"/>
    </location>
</feature>
<evidence type="ECO:0000256" key="3">
    <source>
        <dbReference type="SAM" id="MobiDB-lite"/>
    </source>
</evidence>
<feature type="transmembrane region" description="Helical" evidence="4">
    <location>
        <begin position="123"/>
        <end position="146"/>
    </location>
</feature>
<feature type="compositionally biased region" description="Basic and acidic residues" evidence="3">
    <location>
        <begin position="1"/>
        <end position="11"/>
    </location>
</feature>
<feature type="transmembrane region" description="Helical" evidence="4">
    <location>
        <begin position="457"/>
        <end position="477"/>
    </location>
</feature>
<evidence type="ECO:0000259" key="5">
    <source>
        <dbReference type="PROSITE" id="PS50850"/>
    </source>
</evidence>
<feature type="transmembrane region" description="Helical" evidence="4">
    <location>
        <begin position="387"/>
        <end position="410"/>
    </location>
</feature>
<dbReference type="AlphaFoldDB" id="A0AAI9WY40"/>
<accession>A0AAI9WY40</accession>
<feature type="transmembrane region" description="Helical" evidence="4">
    <location>
        <begin position="295"/>
        <end position="315"/>
    </location>
</feature>
<dbReference type="InterPro" id="IPR011701">
    <property type="entry name" value="MFS"/>
</dbReference>
<dbReference type="EMBL" id="JAHUZD010000091">
    <property type="protein sequence ID" value="KAI3404635.2"/>
    <property type="molecule type" value="Genomic_DNA"/>
</dbReference>
<keyword evidence="4" id="KW-0812">Transmembrane</keyword>
<keyword evidence="7" id="KW-1185">Reference proteome</keyword>
<dbReference type="InterPro" id="IPR036259">
    <property type="entry name" value="MFS_trans_sf"/>
</dbReference>
<feature type="transmembrane region" description="Helical" evidence="4">
    <location>
        <begin position="153"/>
        <end position="173"/>
    </location>
</feature>
<evidence type="ECO:0000256" key="4">
    <source>
        <dbReference type="SAM" id="Phobius"/>
    </source>
</evidence>
<evidence type="ECO:0000256" key="1">
    <source>
        <dbReference type="ARBA" id="ARBA00004141"/>
    </source>
</evidence>